<reference evidence="2 3" key="1">
    <citation type="journal article" date="2019" name="Microb. Cell Fact.">
        <title>Exploring novel herbicidin analogues by transcriptional regulator overexpression and MS/MS molecular networking.</title>
        <authorList>
            <person name="Shi Y."/>
            <person name="Gu R."/>
            <person name="Li Y."/>
            <person name="Wang X."/>
            <person name="Ren W."/>
            <person name="Li X."/>
            <person name="Wang L."/>
            <person name="Xie Y."/>
            <person name="Hong B."/>
        </authorList>
    </citation>
    <scope>NUCLEOTIDE SEQUENCE [LARGE SCALE GENOMIC DNA]</scope>
    <source>
        <strain evidence="2 3">US-43</strain>
    </source>
</reference>
<feature type="domain" description="VOC" evidence="1">
    <location>
        <begin position="9"/>
        <end position="132"/>
    </location>
</feature>
<evidence type="ECO:0000259" key="1">
    <source>
        <dbReference type="PROSITE" id="PS51819"/>
    </source>
</evidence>
<dbReference type="SUPFAM" id="SSF54593">
    <property type="entry name" value="Glyoxalase/Bleomycin resistance protein/Dihydroxybiphenyl dioxygenase"/>
    <property type="match status" value="1"/>
</dbReference>
<organism evidence="2 3">
    <name type="scientific">Streptomyces mobaraensis</name>
    <name type="common">Streptoverticillium mobaraense</name>
    <dbReference type="NCBI Taxonomy" id="35621"/>
    <lineage>
        <taxon>Bacteria</taxon>
        <taxon>Bacillati</taxon>
        <taxon>Actinomycetota</taxon>
        <taxon>Actinomycetes</taxon>
        <taxon>Kitasatosporales</taxon>
        <taxon>Streptomycetaceae</taxon>
        <taxon>Streptomyces</taxon>
    </lineage>
</organism>
<dbReference type="PROSITE" id="PS51819">
    <property type="entry name" value="VOC"/>
    <property type="match status" value="1"/>
</dbReference>
<dbReference type="PANTHER" id="PTHR34109:SF1">
    <property type="entry name" value="VOC DOMAIN-CONTAINING PROTEIN"/>
    <property type="match status" value="1"/>
</dbReference>
<dbReference type="Proteomes" id="UP000327000">
    <property type="component" value="Unassembled WGS sequence"/>
</dbReference>
<comment type="caution">
    <text evidence="2">The sequence shown here is derived from an EMBL/GenBank/DDBJ whole genome shotgun (WGS) entry which is preliminary data.</text>
</comment>
<dbReference type="PANTHER" id="PTHR34109">
    <property type="entry name" value="BNAUNNG04460D PROTEIN-RELATED"/>
    <property type="match status" value="1"/>
</dbReference>
<dbReference type="InterPro" id="IPR004360">
    <property type="entry name" value="Glyas_Fos-R_dOase_dom"/>
</dbReference>
<dbReference type="EMBL" id="VOKX01000033">
    <property type="protein sequence ID" value="KAB7843253.1"/>
    <property type="molecule type" value="Genomic_DNA"/>
</dbReference>
<keyword evidence="3" id="KW-1185">Reference proteome</keyword>
<dbReference type="InterPro" id="IPR029068">
    <property type="entry name" value="Glyas_Bleomycin-R_OHBP_Dase"/>
</dbReference>
<dbReference type="Gene3D" id="3.30.720.110">
    <property type="match status" value="1"/>
</dbReference>
<name>A0A5N5W620_STRMB</name>
<accession>A0A5N5W620</accession>
<sequence length="141" mass="14880">MSDLSHTIRPTVTPALLYRDAKAALAQLTTAFGFVRSALYESEDGTVLHAELVHGNGMVMIGSAGRGGPFADAMADAGPAGIYVVVDDVDAHCERARRQGAEILVPPTDQVYGARDYLARDLEGNLWTFGTYAPSGPEVAG</sequence>
<proteinExistence type="predicted"/>
<evidence type="ECO:0000313" key="2">
    <source>
        <dbReference type="EMBL" id="KAB7843253.1"/>
    </source>
</evidence>
<dbReference type="OrthoDB" id="9806868at2"/>
<gene>
    <name evidence="2" type="ORF">FRZ00_18060</name>
</gene>
<dbReference type="RefSeq" id="WP_152264194.1">
    <property type="nucleotide sequence ID" value="NZ_JBEOXQ010000145.1"/>
</dbReference>
<dbReference type="AlphaFoldDB" id="A0A5N5W620"/>
<protein>
    <submittedName>
        <fullName evidence="2">Glyoxalase</fullName>
    </submittedName>
</protein>
<dbReference type="Pfam" id="PF00903">
    <property type="entry name" value="Glyoxalase"/>
    <property type="match status" value="1"/>
</dbReference>
<evidence type="ECO:0000313" key="3">
    <source>
        <dbReference type="Proteomes" id="UP000327000"/>
    </source>
</evidence>
<dbReference type="InterPro" id="IPR037523">
    <property type="entry name" value="VOC_core"/>
</dbReference>
<dbReference type="Gene3D" id="3.30.720.120">
    <property type="match status" value="1"/>
</dbReference>